<dbReference type="STRING" id="13370.A0A448YG08"/>
<dbReference type="Proteomes" id="UP000290900">
    <property type="component" value="Unassembled WGS sequence"/>
</dbReference>
<feature type="transmembrane region" description="Helical" evidence="9">
    <location>
        <begin position="112"/>
        <end position="128"/>
    </location>
</feature>
<dbReference type="GO" id="GO:0046513">
    <property type="term" value="P:ceramide biosynthetic process"/>
    <property type="evidence" value="ECO:0007669"/>
    <property type="project" value="TreeGrafter"/>
</dbReference>
<dbReference type="OrthoDB" id="187171at2759"/>
<feature type="transmembrane region" description="Helical" evidence="9">
    <location>
        <begin position="161"/>
        <end position="181"/>
    </location>
</feature>
<feature type="transmembrane region" description="Helical" evidence="9">
    <location>
        <begin position="135"/>
        <end position="155"/>
    </location>
</feature>
<sequence>MSQFWSAARRAISPFEYGDPLSAEGFWGPPTSTIDWCEENYVISSYAAEIINTVTNLIYVYFAFNLLLSTIRNKHGPIFLVVSLGLFIVGVGSWLFHATLWYEFQLLDELPMVYFTWIPFAYVLTVEVENRTAKYLIYLGVVSSMILFTIIYMFIYQNPVLHEVIYGCLNLVLIYRTIVLTNRYVTDKAFKRFMFRLLLFSLSEVSLAFLAWNLDTVYCSSLIELRRLVGLPLGIFLELHGLWHILVGLGIHHFILFTQCLNAWYRKKQAHYQVKWWLGLPFEIYLVSPNGKEIQGLQEKSARAKE</sequence>
<evidence type="ECO:0000256" key="7">
    <source>
        <dbReference type="PIRSR" id="PIRSR608901-1"/>
    </source>
</evidence>
<feature type="transmembrane region" description="Helical" evidence="9">
    <location>
        <begin position="78"/>
        <end position="100"/>
    </location>
</feature>
<comment type="subcellular location">
    <subcellularLocation>
        <location evidence="1">Membrane</location>
        <topology evidence="1">Multi-pass membrane protein</topology>
    </subcellularLocation>
</comment>
<feature type="binding site" evidence="7">
    <location>
        <position position="40"/>
    </location>
    <ligand>
        <name>Ca(2+)</name>
        <dbReference type="ChEBI" id="CHEBI:29108"/>
    </ligand>
</feature>
<dbReference type="InterPro" id="IPR008901">
    <property type="entry name" value="ACER"/>
</dbReference>
<keyword evidence="6 9" id="KW-0472">Membrane</keyword>
<feature type="binding site" evidence="8">
    <location>
        <position position="97"/>
    </location>
    <ligand>
        <name>Zn(2+)</name>
        <dbReference type="ChEBI" id="CHEBI:29105"/>
        <note>catalytic</note>
    </ligand>
</feature>
<evidence type="ECO:0000256" key="8">
    <source>
        <dbReference type="PIRSR" id="PIRSR608901-2"/>
    </source>
</evidence>
<evidence type="ECO:0000313" key="10">
    <source>
        <dbReference type="EMBL" id="VEU19808.1"/>
    </source>
</evidence>
<feature type="binding site" evidence="7">
    <location>
        <position position="36"/>
    </location>
    <ligand>
        <name>Ca(2+)</name>
        <dbReference type="ChEBI" id="CHEBI:29108"/>
    </ligand>
</feature>
<feature type="binding site" evidence="7">
    <location>
        <position position="35"/>
    </location>
    <ligand>
        <name>Ca(2+)</name>
        <dbReference type="ChEBI" id="CHEBI:29108"/>
    </ligand>
</feature>
<comment type="similarity">
    <text evidence="2">Belongs to the alkaline ceramidase family.</text>
</comment>
<keyword evidence="3 9" id="KW-0812">Transmembrane</keyword>
<feature type="binding site" evidence="8">
    <location>
        <position position="244"/>
    </location>
    <ligand>
        <name>Zn(2+)</name>
        <dbReference type="ChEBI" id="CHEBI:29105"/>
        <note>catalytic</note>
    </ligand>
</feature>
<dbReference type="InParanoid" id="A0A448YG08"/>
<accession>A0A448YG08</accession>
<feature type="transmembrane region" description="Helical" evidence="9">
    <location>
        <begin position="242"/>
        <end position="265"/>
    </location>
</feature>
<dbReference type="GO" id="GO:0005789">
    <property type="term" value="C:endoplasmic reticulum membrane"/>
    <property type="evidence" value="ECO:0007669"/>
    <property type="project" value="TreeGrafter"/>
</dbReference>
<keyword evidence="8" id="KW-0862">Zinc</keyword>
<evidence type="ECO:0000256" key="1">
    <source>
        <dbReference type="ARBA" id="ARBA00004141"/>
    </source>
</evidence>
<feature type="binding site" evidence="7">
    <location>
        <position position="49"/>
    </location>
    <ligand>
        <name>Ca(2+)</name>
        <dbReference type="ChEBI" id="CHEBI:29108"/>
    </ligand>
</feature>
<evidence type="ECO:0000256" key="3">
    <source>
        <dbReference type="ARBA" id="ARBA00022692"/>
    </source>
</evidence>
<name>A0A448YG08_BRENA</name>
<keyword evidence="7" id="KW-0106">Calcium</keyword>
<comment type="cofactor">
    <cofactor evidence="8">
        <name>Zn(2+)</name>
        <dbReference type="ChEBI" id="CHEBI:29105"/>
    </cofactor>
</comment>
<keyword evidence="4" id="KW-0378">Hydrolase</keyword>
<evidence type="ECO:0000256" key="2">
    <source>
        <dbReference type="ARBA" id="ARBA00009780"/>
    </source>
</evidence>
<dbReference type="AlphaFoldDB" id="A0A448YG08"/>
<evidence type="ECO:0000256" key="9">
    <source>
        <dbReference type="SAM" id="Phobius"/>
    </source>
</evidence>
<dbReference type="PANTHER" id="PTHR46187">
    <property type="entry name" value="ALKALINE CERAMIDASE 3"/>
    <property type="match status" value="1"/>
</dbReference>
<feature type="transmembrane region" description="Helical" evidence="9">
    <location>
        <begin position="50"/>
        <end position="71"/>
    </location>
</feature>
<feature type="binding site" evidence="8">
    <location>
        <position position="240"/>
    </location>
    <ligand>
        <name>Zn(2+)</name>
        <dbReference type="ChEBI" id="CHEBI:29105"/>
        <note>catalytic</note>
    </ligand>
</feature>
<feature type="binding site" evidence="7">
    <location>
        <position position="38"/>
    </location>
    <ligand>
        <name>Ca(2+)</name>
        <dbReference type="ChEBI" id="CHEBI:29108"/>
    </ligand>
</feature>
<protein>
    <submittedName>
        <fullName evidence="10">DEKNAAC100842</fullName>
    </submittedName>
</protein>
<keyword evidence="11" id="KW-1185">Reference proteome</keyword>
<dbReference type="FunCoup" id="A0A448YG08">
    <property type="interactions" value="602"/>
</dbReference>
<reference evidence="10 11" key="1">
    <citation type="submission" date="2018-12" db="EMBL/GenBank/DDBJ databases">
        <authorList>
            <person name="Tiukova I."/>
            <person name="Dainat J."/>
        </authorList>
    </citation>
    <scope>NUCLEOTIDE SEQUENCE [LARGE SCALE GENOMIC DNA]</scope>
</reference>
<organism evidence="10 11">
    <name type="scientific">Brettanomyces naardenensis</name>
    <name type="common">Yeast</name>
    <dbReference type="NCBI Taxonomy" id="13370"/>
    <lineage>
        <taxon>Eukaryota</taxon>
        <taxon>Fungi</taxon>
        <taxon>Dikarya</taxon>
        <taxon>Ascomycota</taxon>
        <taxon>Saccharomycotina</taxon>
        <taxon>Pichiomycetes</taxon>
        <taxon>Pichiales</taxon>
        <taxon>Pichiaceae</taxon>
        <taxon>Brettanomyces</taxon>
    </lineage>
</organism>
<gene>
    <name evidence="10" type="ORF">BRENAR_LOCUS544</name>
</gene>
<evidence type="ECO:0000256" key="5">
    <source>
        <dbReference type="ARBA" id="ARBA00022989"/>
    </source>
</evidence>
<dbReference type="PANTHER" id="PTHR46187:SF3">
    <property type="entry name" value="ALKALINE CERAMIDASE 3"/>
    <property type="match status" value="1"/>
</dbReference>
<proteinExistence type="inferred from homology"/>
<dbReference type="EMBL" id="CAACVR010000001">
    <property type="protein sequence ID" value="VEU19808.1"/>
    <property type="molecule type" value="Genomic_DNA"/>
</dbReference>
<keyword evidence="7" id="KW-0479">Metal-binding</keyword>
<dbReference type="GO" id="GO:0046514">
    <property type="term" value="P:ceramide catabolic process"/>
    <property type="evidence" value="ECO:0007669"/>
    <property type="project" value="TreeGrafter"/>
</dbReference>
<dbReference type="GO" id="GO:0046872">
    <property type="term" value="F:metal ion binding"/>
    <property type="evidence" value="ECO:0007669"/>
    <property type="project" value="UniProtKB-KW"/>
</dbReference>
<dbReference type="Pfam" id="PF05875">
    <property type="entry name" value="Ceramidase"/>
    <property type="match status" value="1"/>
</dbReference>
<evidence type="ECO:0000256" key="6">
    <source>
        <dbReference type="ARBA" id="ARBA00023136"/>
    </source>
</evidence>
<evidence type="ECO:0000256" key="4">
    <source>
        <dbReference type="ARBA" id="ARBA00022801"/>
    </source>
</evidence>
<feature type="transmembrane region" description="Helical" evidence="9">
    <location>
        <begin position="193"/>
        <end position="212"/>
    </location>
</feature>
<keyword evidence="5 9" id="KW-1133">Transmembrane helix</keyword>
<dbReference type="GO" id="GO:0016811">
    <property type="term" value="F:hydrolase activity, acting on carbon-nitrogen (but not peptide) bonds, in linear amides"/>
    <property type="evidence" value="ECO:0007669"/>
    <property type="project" value="InterPro"/>
</dbReference>
<evidence type="ECO:0000313" key="11">
    <source>
        <dbReference type="Proteomes" id="UP000290900"/>
    </source>
</evidence>